<dbReference type="RefSeq" id="WP_279299142.1">
    <property type="nucleotide sequence ID" value="NZ_JAOTIF010000022.1"/>
</dbReference>
<name>A0A9X3B9S6_9BACT</name>
<dbReference type="AlphaFoldDB" id="A0A9X3B9S6"/>
<organism evidence="2 3">
    <name type="scientific">Paraflavisolibacter caeni</name>
    <dbReference type="NCBI Taxonomy" id="2982496"/>
    <lineage>
        <taxon>Bacteria</taxon>
        <taxon>Pseudomonadati</taxon>
        <taxon>Bacteroidota</taxon>
        <taxon>Chitinophagia</taxon>
        <taxon>Chitinophagales</taxon>
        <taxon>Chitinophagaceae</taxon>
        <taxon>Paraflavisolibacter</taxon>
    </lineage>
</organism>
<dbReference type="Proteomes" id="UP001155483">
    <property type="component" value="Unassembled WGS sequence"/>
</dbReference>
<accession>A0A9X3B9S6</accession>
<evidence type="ECO:0000256" key="1">
    <source>
        <dbReference type="SAM" id="SignalP"/>
    </source>
</evidence>
<dbReference type="EMBL" id="JAOTIF010000022">
    <property type="protein sequence ID" value="MCU7551706.1"/>
    <property type="molecule type" value="Genomic_DNA"/>
</dbReference>
<keyword evidence="1" id="KW-0732">Signal</keyword>
<evidence type="ECO:0000313" key="3">
    <source>
        <dbReference type="Proteomes" id="UP001155483"/>
    </source>
</evidence>
<gene>
    <name evidence="2" type="ORF">OCK74_21475</name>
</gene>
<feature type="signal peptide" evidence="1">
    <location>
        <begin position="1"/>
        <end position="20"/>
    </location>
</feature>
<comment type="caution">
    <text evidence="2">The sequence shown here is derived from an EMBL/GenBank/DDBJ whole genome shotgun (WGS) entry which is preliminary data.</text>
</comment>
<proteinExistence type="predicted"/>
<protein>
    <submittedName>
        <fullName evidence="2">Uncharacterized protein</fullName>
    </submittedName>
</protein>
<evidence type="ECO:0000313" key="2">
    <source>
        <dbReference type="EMBL" id="MCU7551706.1"/>
    </source>
</evidence>
<sequence length="128" mass="14140">MKTFLLSIITTLLFYTAGHAQNGKVNSLPPGRYETVLKQAPKKWTQGDIIILDDQRYKVSTSNDIGEYRFSATAQRIFFLSGPLKTVYAKTLTTGNQPSIILPLSENSRQGVDMVGTDVLAVLKKSSD</sequence>
<reference evidence="2" key="1">
    <citation type="submission" date="2022-09" db="EMBL/GenBank/DDBJ databases">
        <authorList>
            <person name="Yuan C."/>
            <person name="Ke Z."/>
        </authorList>
    </citation>
    <scope>NUCLEOTIDE SEQUENCE</scope>
    <source>
        <strain evidence="2">LB-8</strain>
    </source>
</reference>
<reference evidence="2" key="2">
    <citation type="submission" date="2023-04" db="EMBL/GenBank/DDBJ databases">
        <title>Paracnuella aquatica gen. nov., sp. nov., a member of the family Chitinophagaceae isolated from a hot spring.</title>
        <authorList>
            <person name="Wang C."/>
        </authorList>
    </citation>
    <scope>NUCLEOTIDE SEQUENCE</scope>
    <source>
        <strain evidence="2">LB-8</strain>
    </source>
</reference>
<feature type="chain" id="PRO_5040723952" evidence="1">
    <location>
        <begin position="21"/>
        <end position="128"/>
    </location>
</feature>
<keyword evidence="3" id="KW-1185">Reference proteome</keyword>